<gene>
    <name evidence="2" type="ORF">ABXR19_05560</name>
</gene>
<evidence type="ECO:0000313" key="3">
    <source>
        <dbReference type="Proteomes" id="UP001549691"/>
    </source>
</evidence>
<organism evidence="2 3">
    <name type="scientific">Uliginosibacterium flavum</name>
    <dbReference type="NCBI Taxonomy" id="1396831"/>
    <lineage>
        <taxon>Bacteria</taxon>
        <taxon>Pseudomonadati</taxon>
        <taxon>Pseudomonadota</taxon>
        <taxon>Betaproteobacteria</taxon>
        <taxon>Rhodocyclales</taxon>
        <taxon>Zoogloeaceae</taxon>
        <taxon>Uliginosibacterium</taxon>
    </lineage>
</organism>
<protein>
    <recommendedName>
        <fullName evidence="4">Secretion system X translation initiation factor</fullName>
    </recommendedName>
</protein>
<evidence type="ECO:0000313" key="2">
    <source>
        <dbReference type="EMBL" id="MET7013647.1"/>
    </source>
</evidence>
<evidence type="ECO:0000256" key="1">
    <source>
        <dbReference type="SAM" id="MobiDB-lite"/>
    </source>
</evidence>
<sequence>MTRRQLSMGAALLATLLAVYWVAGLEEEDAVVPAKRTSTNSTARTAAPGKPVQAGKLDKRSSAVSQASLLAQLAPAPLSSLPALTQDPFAPASFEPPPPRLEPVKPSAPPLRFKYLGKVAEGDRYAVFLDDGSGMLVARQGDTLNNQYRVISVGERILQLEYLPLNTAQTLNY</sequence>
<dbReference type="RefSeq" id="WP_354600110.1">
    <property type="nucleotide sequence ID" value="NZ_JBEWZI010000004.1"/>
</dbReference>
<feature type="region of interest" description="Disordered" evidence="1">
    <location>
        <begin position="87"/>
        <end position="106"/>
    </location>
</feature>
<reference evidence="2 3" key="1">
    <citation type="submission" date="2024-07" db="EMBL/GenBank/DDBJ databases">
        <title>Uliginosibacterium flavum JJ3220;KACC:17644.</title>
        <authorList>
            <person name="Kim M.K."/>
        </authorList>
    </citation>
    <scope>NUCLEOTIDE SEQUENCE [LARGE SCALE GENOMIC DNA]</scope>
    <source>
        <strain evidence="2 3">KACC:17644</strain>
    </source>
</reference>
<accession>A0ABV2TKV4</accession>
<name>A0ABV2TKV4_9RHOO</name>
<feature type="region of interest" description="Disordered" evidence="1">
    <location>
        <begin position="35"/>
        <end position="58"/>
    </location>
</feature>
<dbReference type="EMBL" id="JBEWZI010000004">
    <property type="protein sequence ID" value="MET7013647.1"/>
    <property type="molecule type" value="Genomic_DNA"/>
</dbReference>
<feature type="compositionally biased region" description="Low complexity" evidence="1">
    <location>
        <begin position="35"/>
        <end position="47"/>
    </location>
</feature>
<dbReference type="Proteomes" id="UP001549691">
    <property type="component" value="Unassembled WGS sequence"/>
</dbReference>
<feature type="compositionally biased region" description="Pro residues" evidence="1">
    <location>
        <begin position="94"/>
        <end position="106"/>
    </location>
</feature>
<comment type="caution">
    <text evidence="2">The sequence shown here is derived from an EMBL/GenBank/DDBJ whole genome shotgun (WGS) entry which is preliminary data.</text>
</comment>
<proteinExistence type="predicted"/>
<keyword evidence="3" id="KW-1185">Reference proteome</keyword>
<evidence type="ECO:0008006" key="4">
    <source>
        <dbReference type="Google" id="ProtNLM"/>
    </source>
</evidence>